<proteinExistence type="predicted"/>
<dbReference type="AlphaFoldDB" id="A0A087U1X4"/>
<protein>
    <submittedName>
        <fullName evidence="1">Uncharacterized protein</fullName>
    </submittedName>
</protein>
<feature type="non-terminal residue" evidence="1">
    <location>
        <position position="137"/>
    </location>
</feature>
<evidence type="ECO:0000313" key="2">
    <source>
        <dbReference type="Proteomes" id="UP000054359"/>
    </source>
</evidence>
<dbReference type="Gene3D" id="6.10.250.1370">
    <property type="match status" value="1"/>
</dbReference>
<dbReference type="OrthoDB" id="5962at2759"/>
<accession>A0A087U1X4</accession>
<dbReference type="EMBL" id="KK117765">
    <property type="protein sequence ID" value="KFM71363.1"/>
    <property type="molecule type" value="Genomic_DNA"/>
</dbReference>
<dbReference type="Proteomes" id="UP000054359">
    <property type="component" value="Unassembled WGS sequence"/>
</dbReference>
<evidence type="ECO:0000313" key="1">
    <source>
        <dbReference type="EMBL" id="KFM71363.1"/>
    </source>
</evidence>
<name>A0A087U1X4_STEMI</name>
<keyword evidence="2" id="KW-1185">Reference proteome</keyword>
<reference evidence="1 2" key="1">
    <citation type="submission" date="2013-11" db="EMBL/GenBank/DDBJ databases">
        <title>Genome sequencing of Stegodyphus mimosarum.</title>
        <authorList>
            <person name="Bechsgaard J."/>
        </authorList>
    </citation>
    <scope>NUCLEOTIDE SEQUENCE [LARGE SCALE GENOMIC DNA]</scope>
</reference>
<organism evidence="1 2">
    <name type="scientific">Stegodyphus mimosarum</name>
    <name type="common">African social velvet spider</name>
    <dbReference type="NCBI Taxonomy" id="407821"/>
    <lineage>
        <taxon>Eukaryota</taxon>
        <taxon>Metazoa</taxon>
        <taxon>Ecdysozoa</taxon>
        <taxon>Arthropoda</taxon>
        <taxon>Chelicerata</taxon>
        <taxon>Arachnida</taxon>
        <taxon>Araneae</taxon>
        <taxon>Araneomorphae</taxon>
        <taxon>Entelegynae</taxon>
        <taxon>Eresoidea</taxon>
        <taxon>Eresidae</taxon>
        <taxon>Stegodyphus</taxon>
    </lineage>
</organism>
<sequence>MDSCNEDYRNVEEMSVYFSKKLSVINECLKLRFMDEDSAKSVGTLLLLLAELKNVINDIIQEIKEGKEKLYEMKGLLKRVQNLNKRLCHMNEHFPVVLQNKNIQRSGYLQDDVGQVQCKSLLLETQNSMNSIVPTAE</sequence>
<gene>
    <name evidence="1" type="ORF">X975_21056</name>
</gene>